<keyword evidence="2" id="KW-0805">Transcription regulation</keyword>
<dbReference type="InterPro" id="IPR036388">
    <property type="entry name" value="WH-like_DNA-bd_sf"/>
</dbReference>
<accession>A0A1G6QNE9</accession>
<feature type="domain" description="Sugar-binding" evidence="5">
    <location>
        <begin position="95"/>
        <end position="336"/>
    </location>
</feature>
<dbReference type="SUPFAM" id="SSF46785">
    <property type="entry name" value="Winged helix' DNA-binding domain"/>
    <property type="match status" value="1"/>
</dbReference>
<dbReference type="InterPro" id="IPR048715">
    <property type="entry name" value="CggR_N"/>
</dbReference>
<comment type="similarity">
    <text evidence="1">Belongs to the SorC transcriptional regulatory family.</text>
</comment>
<evidence type="ECO:0000256" key="3">
    <source>
        <dbReference type="ARBA" id="ARBA00023125"/>
    </source>
</evidence>
<organism evidence="7 10">
    <name type="scientific">Halanaerobium congolense</name>
    <dbReference type="NCBI Taxonomy" id="54121"/>
    <lineage>
        <taxon>Bacteria</taxon>
        <taxon>Bacillati</taxon>
        <taxon>Bacillota</taxon>
        <taxon>Clostridia</taxon>
        <taxon>Halanaerobiales</taxon>
        <taxon>Halanaerobiaceae</taxon>
        <taxon>Halanaerobium</taxon>
    </lineage>
</organism>
<dbReference type="Gene3D" id="3.40.50.1360">
    <property type="match status" value="1"/>
</dbReference>
<feature type="domain" description="CggR N-terminal DNA binding" evidence="6">
    <location>
        <begin position="20"/>
        <end position="87"/>
    </location>
</feature>
<evidence type="ECO:0000259" key="6">
    <source>
        <dbReference type="Pfam" id="PF21715"/>
    </source>
</evidence>
<protein>
    <submittedName>
        <fullName evidence="7">Central glycolytic genes regulator</fullName>
    </submittedName>
</protein>
<dbReference type="Pfam" id="PF04198">
    <property type="entry name" value="Sugar-bind"/>
    <property type="match status" value="1"/>
</dbReference>
<dbReference type="InterPro" id="IPR007324">
    <property type="entry name" value="Sugar-bd_dom_put"/>
</dbReference>
<keyword evidence="3" id="KW-0238">DNA-binding</keyword>
<dbReference type="Gene3D" id="1.10.10.10">
    <property type="entry name" value="Winged helix-like DNA-binding domain superfamily/Winged helix DNA-binding domain"/>
    <property type="match status" value="1"/>
</dbReference>
<evidence type="ECO:0000256" key="2">
    <source>
        <dbReference type="ARBA" id="ARBA00023015"/>
    </source>
</evidence>
<evidence type="ECO:0000313" key="7">
    <source>
        <dbReference type="EMBL" id="SDC93838.1"/>
    </source>
</evidence>
<dbReference type="GO" id="GO:0003677">
    <property type="term" value="F:DNA binding"/>
    <property type="evidence" value="ECO:0007669"/>
    <property type="project" value="UniProtKB-KW"/>
</dbReference>
<reference evidence="8 9" key="1">
    <citation type="submission" date="2016-10" db="EMBL/GenBank/DDBJ databases">
        <authorList>
            <person name="de Groot N.N."/>
        </authorList>
    </citation>
    <scope>NUCLEOTIDE SEQUENCE [LARGE SCALE GENOMIC DNA]</scope>
    <source>
        <strain evidence="8 9">WG7</strain>
    </source>
</reference>
<evidence type="ECO:0000259" key="5">
    <source>
        <dbReference type="Pfam" id="PF04198"/>
    </source>
</evidence>
<name>A0A1G6QNE9_9FIRM</name>
<evidence type="ECO:0000256" key="1">
    <source>
        <dbReference type="ARBA" id="ARBA00010466"/>
    </source>
</evidence>
<sequence>MNKLFKIQQKIVPEIVKTAQQRYNILRGIYYNQPIGRRALARILELSERTIRNDLEFFEKHSLITISPAGTQITRIGEEFLVELDEYIKELRDISCLENKLEKILGIEKVKLVNGAVPVGDLRVEIGRMASQLLKHEIKDGDILAVTGGTTLARVASEMTYSAEPKDVTVVPGRGGLSEDVEIQANTIAAKIAKKLGGTYHLLHIPDNVAEENIYHITKEPTIKKTLEILKKANILIHGVGTAADMAARRGMKDAEIKDLLQAGAVGEAFGFYFNSKGEIIYSTTSVGLNLDDLESINKVIVIAGGENKAEAIISAVSSKYQDILITDEITARKIISLKGGEAEDRLVD</sequence>
<reference evidence="7 10" key="2">
    <citation type="submission" date="2016-10" db="EMBL/GenBank/DDBJ databases">
        <authorList>
            <person name="Varghese N."/>
            <person name="Submissions S."/>
        </authorList>
    </citation>
    <scope>NUCLEOTIDE SEQUENCE [LARGE SCALE GENOMIC DNA]</scope>
    <source>
        <strain evidence="7 10">WG10</strain>
    </source>
</reference>
<dbReference type="SUPFAM" id="SSF100950">
    <property type="entry name" value="NagB/RpiA/CoA transferase-like"/>
    <property type="match status" value="1"/>
</dbReference>
<dbReference type="AlphaFoldDB" id="A0A1G6QNE9"/>
<evidence type="ECO:0000313" key="9">
    <source>
        <dbReference type="Proteomes" id="UP000198945"/>
    </source>
</evidence>
<dbReference type="GO" id="GO:0030246">
    <property type="term" value="F:carbohydrate binding"/>
    <property type="evidence" value="ECO:0007669"/>
    <property type="project" value="InterPro"/>
</dbReference>
<dbReference type="PANTHER" id="PTHR34294:SF5">
    <property type="entry name" value="CENTRAL GLYCOLYTIC GENES REGULATOR"/>
    <property type="match status" value="1"/>
</dbReference>
<dbReference type="PANTHER" id="PTHR34294">
    <property type="entry name" value="TRANSCRIPTIONAL REGULATOR-RELATED"/>
    <property type="match status" value="1"/>
</dbReference>
<dbReference type="EMBL" id="FNEH01000020">
    <property type="protein sequence ID" value="SDI93501.1"/>
    <property type="molecule type" value="Genomic_DNA"/>
</dbReference>
<dbReference type="Pfam" id="PF21715">
    <property type="entry name" value="CggR_N"/>
    <property type="match status" value="1"/>
</dbReference>
<evidence type="ECO:0000313" key="10">
    <source>
        <dbReference type="Proteomes" id="UP000324896"/>
    </source>
</evidence>
<evidence type="ECO:0000256" key="4">
    <source>
        <dbReference type="ARBA" id="ARBA00023163"/>
    </source>
</evidence>
<proteinExistence type="inferred from homology"/>
<gene>
    <name evidence="7" type="ORF">SAMN04488597_11911</name>
    <name evidence="8" type="ORF">SAMN04515654_12041</name>
</gene>
<dbReference type="RefSeq" id="WP_089717215.1">
    <property type="nucleotide sequence ID" value="NZ_FMYT01000019.1"/>
</dbReference>
<dbReference type="InterPro" id="IPR037171">
    <property type="entry name" value="NagB/RpiA_transferase-like"/>
</dbReference>
<dbReference type="Proteomes" id="UP000324896">
    <property type="component" value="Unassembled WGS sequence"/>
</dbReference>
<dbReference type="EMBL" id="FMYT01000019">
    <property type="protein sequence ID" value="SDC93838.1"/>
    <property type="molecule type" value="Genomic_DNA"/>
</dbReference>
<keyword evidence="4" id="KW-0804">Transcription</keyword>
<dbReference type="Proteomes" id="UP000198945">
    <property type="component" value="Unassembled WGS sequence"/>
</dbReference>
<dbReference type="InterPro" id="IPR036390">
    <property type="entry name" value="WH_DNA-bd_sf"/>
</dbReference>
<evidence type="ECO:0000313" key="8">
    <source>
        <dbReference type="EMBL" id="SDI93501.1"/>
    </source>
</evidence>
<dbReference type="InterPro" id="IPR051054">
    <property type="entry name" value="SorC_transcr_regulators"/>
</dbReference>